<dbReference type="SUPFAM" id="SSF48452">
    <property type="entry name" value="TPR-like"/>
    <property type="match status" value="1"/>
</dbReference>
<evidence type="ECO:0000313" key="2">
    <source>
        <dbReference type="EMBL" id="PXX97989.1"/>
    </source>
</evidence>
<reference evidence="2 3" key="1">
    <citation type="submission" date="2018-05" db="EMBL/GenBank/DDBJ databases">
        <title>Marinifilum breve JC075T sp. nov., a marine bacterium isolated from Yongle Blue Hole in the South China Sea.</title>
        <authorList>
            <person name="Fu T."/>
        </authorList>
    </citation>
    <scope>NUCLEOTIDE SEQUENCE [LARGE SCALE GENOMIC DNA]</scope>
    <source>
        <strain evidence="2 3">JC075</strain>
    </source>
</reference>
<sequence>MMKMKNIKILLAFNLILFMVACDVDYFENPNEPTTVPTEALFNNNMKRVVDATQDTWFSGRFTYATMQYWQQSEYGDEDRYVYRESMRQTQNTLYEVAENFREIIRLNENESTMSSAAASGDNQNQIAICRIMLAWTFNLMTDTWGDIPYYSYGTEDADFQALRVSGFGDDEAIISPVYATQAKINEDILKELQAAANQLDESKTGIGGDNVFGGDVAKWKVFANSLRLRIANKIKGVNASLANTHIADAIASGVFTSNSDNAMFKYEAGDKNASRMYRAWNVDNRSDFAVGHSFINLLNGENLVDHTHTAVTAGANANPFLGIIDPRIHEYAQPNSNGDYVGMFISESSAEAATFTIESLPGVDIIDKPDFAETLMEYAEVCFIQSELNGWDQTWYEAGIRASMEKWGVSEADITDYLAAVPAANEENVLTQNYIALYMQGHTSWMNYRRTGYPKTLIPPFAEYSVYDPTADTWLDKVFTPLVEEVTDLPYRMRYPAQEQTLNGANRKVAADALSNGDVIYSKLWWDVD</sequence>
<feature type="chain" id="PRO_5015898317" evidence="1">
    <location>
        <begin position="22"/>
        <end position="530"/>
    </location>
</feature>
<proteinExistence type="predicted"/>
<dbReference type="InterPro" id="IPR041662">
    <property type="entry name" value="SusD-like_2"/>
</dbReference>
<accession>A0A2V3ZUM4</accession>
<dbReference type="Pfam" id="PF12771">
    <property type="entry name" value="SusD-like_2"/>
    <property type="match status" value="1"/>
</dbReference>
<dbReference type="Gene3D" id="1.25.40.390">
    <property type="match status" value="1"/>
</dbReference>
<feature type="signal peptide" evidence="1">
    <location>
        <begin position="1"/>
        <end position="21"/>
    </location>
</feature>
<evidence type="ECO:0000313" key="3">
    <source>
        <dbReference type="Proteomes" id="UP000248079"/>
    </source>
</evidence>
<dbReference type="EMBL" id="QFLI01000008">
    <property type="protein sequence ID" value="PXX97989.1"/>
    <property type="molecule type" value="Genomic_DNA"/>
</dbReference>
<organism evidence="2 3">
    <name type="scientific">Marinifilum breve</name>
    <dbReference type="NCBI Taxonomy" id="2184082"/>
    <lineage>
        <taxon>Bacteria</taxon>
        <taxon>Pseudomonadati</taxon>
        <taxon>Bacteroidota</taxon>
        <taxon>Bacteroidia</taxon>
        <taxon>Marinilabiliales</taxon>
        <taxon>Marinifilaceae</taxon>
    </lineage>
</organism>
<keyword evidence="2" id="KW-0449">Lipoprotein</keyword>
<protein>
    <submittedName>
        <fullName evidence="2">SusD/RagB family nutrient-binding outer membrane lipoprotein</fullName>
    </submittedName>
</protein>
<dbReference type="InterPro" id="IPR011990">
    <property type="entry name" value="TPR-like_helical_dom_sf"/>
</dbReference>
<keyword evidence="3" id="KW-1185">Reference proteome</keyword>
<dbReference type="OrthoDB" id="1109828at2"/>
<evidence type="ECO:0000256" key="1">
    <source>
        <dbReference type="SAM" id="SignalP"/>
    </source>
</evidence>
<comment type="caution">
    <text evidence="2">The sequence shown here is derived from an EMBL/GenBank/DDBJ whole genome shotgun (WGS) entry which is preliminary data.</text>
</comment>
<gene>
    <name evidence="2" type="ORF">DF185_16785</name>
</gene>
<dbReference type="Proteomes" id="UP000248079">
    <property type="component" value="Unassembled WGS sequence"/>
</dbReference>
<name>A0A2V3ZUM4_9BACT</name>
<keyword evidence="1" id="KW-0732">Signal</keyword>
<dbReference type="AlphaFoldDB" id="A0A2V3ZUM4"/>
<dbReference type="PROSITE" id="PS51257">
    <property type="entry name" value="PROKAR_LIPOPROTEIN"/>
    <property type="match status" value="1"/>
</dbReference>